<accession>A0ABW5E4U7</accession>
<reference evidence="9" key="1">
    <citation type="journal article" date="2019" name="Int. J. Syst. Evol. Microbiol.">
        <title>The Global Catalogue of Microorganisms (GCM) 10K type strain sequencing project: providing services to taxonomists for standard genome sequencing and annotation.</title>
        <authorList>
            <consortium name="The Broad Institute Genomics Platform"/>
            <consortium name="The Broad Institute Genome Sequencing Center for Infectious Disease"/>
            <person name="Wu L."/>
            <person name="Ma J."/>
        </authorList>
    </citation>
    <scope>NUCLEOTIDE SEQUENCE [LARGE SCALE GENOMIC DNA]</scope>
    <source>
        <strain evidence="9">JCM 16545</strain>
    </source>
</reference>
<keyword evidence="4 5" id="KW-0067">ATP-binding</keyword>
<dbReference type="InterPro" id="IPR045269">
    <property type="entry name" value="Atg1-like"/>
</dbReference>
<dbReference type="PROSITE" id="PS00107">
    <property type="entry name" value="PROTEIN_KINASE_ATP"/>
    <property type="match status" value="1"/>
</dbReference>
<dbReference type="EMBL" id="JBHUJC010000043">
    <property type="protein sequence ID" value="MFD2277651.1"/>
    <property type="molecule type" value="Genomic_DNA"/>
</dbReference>
<name>A0ABW5E4U7_9BACT</name>
<evidence type="ECO:0000256" key="1">
    <source>
        <dbReference type="ARBA" id="ARBA00022679"/>
    </source>
</evidence>
<keyword evidence="3 8" id="KW-0418">Kinase</keyword>
<dbReference type="InterPro" id="IPR000719">
    <property type="entry name" value="Prot_kinase_dom"/>
</dbReference>
<evidence type="ECO:0000256" key="2">
    <source>
        <dbReference type="ARBA" id="ARBA00022741"/>
    </source>
</evidence>
<dbReference type="PANTHER" id="PTHR24348">
    <property type="entry name" value="SERINE/THREONINE-PROTEIN KINASE UNC-51-RELATED"/>
    <property type="match status" value="1"/>
</dbReference>
<keyword evidence="9" id="KW-1185">Reference proteome</keyword>
<organism evidence="8 9">
    <name type="scientific">Rubritalea spongiae</name>
    <dbReference type="NCBI Taxonomy" id="430797"/>
    <lineage>
        <taxon>Bacteria</taxon>
        <taxon>Pseudomonadati</taxon>
        <taxon>Verrucomicrobiota</taxon>
        <taxon>Verrucomicrobiia</taxon>
        <taxon>Verrucomicrobiales</taxon>
        <taxon>Rubritaleaceae</taxon>
        <taxon>Rubritalea</taxon>
    </lineage>
</organism>
<protein>
    <submittedName>
        <fullName evidence="8">Protein kinase</fullName>
    </submittedName>
</protein>
<dbReference type="PROSITE" id="PS50011">
    <property type="entry name" value="PROTEIN_KINASE_DOM"/>
    <property type="match status" value="1"/>
</dbReference>
<dbReference type="Pfam" id="PF14237">
    <property type="entry name" value="GYF_2"/>
    <property type="match status" value="1"/>
</dbReference>
<dbReference type="Pfam" id="PF00069">
    <property type="entry name" value="Pkinase"/>
    <property type="match status" value="1"/>
</dbReference>
<evidence type="ECO:0000256" key="5">
    <source>
        <dbReference type="PROSITE-ProRule" id="PRU10141"/>
    </source>
</evidence>
<evidence type="ECO:0000256" key="4">
    <source>
        <dbReference type="ARBA" id="ARBA00022840"/>
    </source>
</evidence>
<keyword evidence="2 5" id="KW-0547">Nucleotide-binding</keyword>
<proteinExistence type="predicted"/>
<feature type="binding site" evidence="5">
    <location>
        <position position="34"/>
    </location>
    <ligand>
        <name>ATP</name>
        <dbReference type="ChEBI" id="CHEBI:30616"/>
    </ligand>
</feature>
<dbReference type="InterPro" id="IPR017441">
    <property type="entry name" value="Protein_kinase_ATP_BS"/>
</dbReference>
<dbReference type="PROSITE" id="PS00108">
    <property type="entry name" value="PROTEIN_KINASE_ST"/>
    <property type="match status" value="1"/>
</dbReference>
<keyword evidence="1" id="KW-0808">Transferase</keyword>
<dbReference type="RefSeq" id="WP_377093644.1">
    <property type="nucleotide sequence ID" value="NZ_JBHSJM010000001.1"/>
</dbReference>
<keyword evidence="6" id="KW-0812">Transmembrane</keyword>
<feature type="domain" description="Protein kinase" evidence="7">
    <location>
        <begin position="5"/>
        <end position="266"/>
    </location>
</feature>
<evidence type="ECO:0000313" key="8">
    <source>
        <dbReference type="EMBL" id="MFD2277651.1"/>
    </source>
</evidence>
<feature type="transmembrane region" description="Helical" evidence="6">
    <location>
        <begin position="527"/>
        <end position="544"/>
    </location>
</feature>
<sequence>MNERHQIIELLGTGGFGSVYKAHDTELDRDVAIKRLKAEKFEDNQDLKEQLLAEAKILAGLNHPNIVTIYDVVNNENGGEIIMEFVSGLTIDKYLEAGPLTLPQFLFIAPQLLSALQTAHANDILHCDIKPTNIMMRKLDDDNYETKLLDFGLSPSRDDSDKKSTKKLLGSIHFMSPETMDSGECSEKSDLYSLGCIFYYLLTSEFPFQGDSPVQVMASHMQNQFTPINELRSDLPESLCQWIHGFMQVKLDERPAGAKEALSDLLDLPDLDILKTISDATERLGKNRTMYYNLSALKQGLKTEQVRFSEKYEAEISKKKPKKTSAPHSNIPIAERYQQARPESLWYFSIENERKGPVHFTKICELIAQGYVQPHDTIWHPRIGQWTPANQIPEFKEEFSEGKKMPPRPKKQKPVSLRNTAKVKAQQALKSPQLQQPAFFEEDEDPSISVEVTLLTISSLLTAGFIYWQQDSWQLALLALAGILLIFAFIFNRVRMKQQNTKWLIAGIALPLISDFIFAIVRPRKGAQCFILMILAIAFIGYATSHRYEGDAVSVLQLEFLGNWQHWKLSVPELQIPHLDLSNIKLPSF</sequence>
<dbReference type="Gene3D" id="3.30.200.20">
    <property type="entry name" value="Phosphorylase Kinase, domain 1"/>
    <property type="match status" value="1"/>
</dbReference>
<evidence type="ECO:0000313" key="9">
    <source>
        <dbReference type="Proteomes" id="UP001597297"/>
    </source>
</evidence>
<keyword evidence="6" id="KW-1133">Transmembrane helix</keyword>
<dbReference type="InterPro" id="IPR011009">
    <property type="entry name" value="Kinase-like_dom_sf"/>
</dbReference>
<evidence type="ECO:0000256" key="6">
    <source>
        <dbReference type="SAM" id="Phobius"/>
    </source>
</evidence>
<evidence type="ECO:0000259" key="7">
    <source>
        <dbReference type="PROSITE" id="PS50011"/>
    </source>
</evidence>
<dbReference type="Proteomes" id="UP001597297">
    <property type="component" value="Unassembled WGS sequence"/>
</dbReference>
<dbReference type="InterPro" id="IPR025640">
    <property type="entry name" value="GYF_2"/>
</dbReference>
<dbReference type="SUPFAM" id="SSF56112">
    <property type="entry name" value="Protein kinase-like (PK-like)"/>
    <property type="match status" value="1"/>
</dbReference>
<evidence type="ECO:0000256" key="3">
    <source>
        <dbReference type="ARBA" id="ARBA00022777"/>
    </source>
</evidence>
<feature type="transmembrane region" description="Helical" evidence="6">
    <location>
        <begin position="503"/>
        <end position="521"/>
    </location>
</feature>
<keyword evidence="6" id="KW-0472">Membrane</keyword>
<dbReference type="Gene3D" id="1.10.510.10">
    <property type="entry name" value="Transferase(Phosphotransferase) domain 1"/>
    <property type="match status" value="1"/>
</dbReference>
<dbReference type="SMART" id="SM00220">
    <property type="entry name" value="S_TKc"/>
    <property type="match status" value="1"/>
</dbReference>
<dbReference type="PANTHER" id="PTHR24348:SF22">
    <property type="entry name" value="NON-SPECIFIC SERINE_THREONINE PROTEIN KINASE"/>
    <property type="match status" value="1"/>
</dbReference>
<dbReference type="InterPro" id="IPR008271">
    <property type="entry name" value="Ser/Thr_kinase_AS"/>
</dbReference>
<dbReference type="GO" id="GO:0016301">
    <property type="term" value="F:kinase activity"/>
    <property type="evidence" value="ECO:0007669"/>
    <property type="project" value="UniProtKB-KW"/>
</dbReference>
<dbReference type="CDD" id="cd14014">
    <property type="entry name" value="STKc_PknB_like"/>
    <property type="match status" value="1"/>
</dbReference>
<comment type="caution">
    <text evidence="8">The sequence shown here is derived from an EMBL/GenBank/DDBJ whole genome shotgun (WGS) entry which is preliminary data.</text>
</comment>
<feature type="transmembrane region" description="Helical" evidence="6">
    <location>
        <begin position="473"/>
        <end position="491"/>
    </location>
</feature>
<gene>
    <name evidence="8" type="ORF">ACFSQZ_14370</name>
</gene>